<dbReference type="PANTHER" id="PTHR11461">
    <property type="entry name" value="SERINE PROTEASE INHIBITOR, SERPIN"/>
    <property type="match status" value="1"/>
</dbReference>
<feature type="domain" description="Serpin" evidence="6">
    <location>
        <begin position="801"/>
        <end position="1178"/>
    </location>
</feature>
<dbReference type="GO" id="GO:0005615">
    <property type="term" value="C:extracellular space"/>
    <property type="evidence" value="ECO:0007669"/>
    <property type="project" value="InterPro"/>
</dbReference>
<protein>
    <submittedName>
        <fullName evidence="7">Similar to SERPINB14B: Ovalbumin-related protein Y (Gallus gallus)</fullName>
    </submittedName>
</protein>
<sequence length="1182" mass="129513">MDKKVWVILASAILCQWTHALPVPEEDDSLISNRTETSMTAGEEKKDGKAISPVSRLPTSPVDLLRPDKISFYTFDSNGQVVLKRMTEKEIQSLIAAGGGQLPVAISEPQKISASTGTKISDVVQNVQKVLEGELNKPPQEMTAMPTIPGHANSEWSSILPSILSGDSDSEPIQFVEDSEIIEESEKPMIQVPVITIEEPVHQYETPEEKPVFQILNTIPADKFNQDNQNLPSEVIIPVEAKQPPEESKNDTWSVVSETHSTSVKVSGQDEVKIHQKIPPEVPFKEQVKPTEASTSLAPVLTTLKITTKAPAFDSSTTEKSHLANEVSSTAATPASEETPQKSQTEALPTELTDSITSMINQVSDVHPSMMMDEKSKVPEAGSGDGLIDAAEALESTTPVIKSVTTTEKAEIDDFESKTEPVSKAETSTSKIEVTTLKIEPSTPKIEALTKIEFSTSKIEVLDSKIEPLEPKTESSTSKIEVLDTKIEPTTKTESSTSKIEALEPKEATTSEELTTITSKIELSTEKTTPKPEPEKTSITSELNAVLSTETYQDITEKPILRINITETKQDLKIPSNVSVTESTMVRIKLTDPLNKVHEILESSAVQPTTPEVEPLALPTTEVSANGLASGLIAGFTEPQGTEMSMEMIQFDQLPMISVLKLENSSQASTETVPKVELVTEADPESKTPEPQVRKDQKKETSLEKTVTSATEKEPERWTLIPQTSPKPKEPVRTEAPPTGKRPSVMQPSIPGKPEPPRSPDPPSQHIPLDHSKTTPGLDSSVLNLEPDVLYFSNLCNDLAFNLWSAVNQGLSKSRSLAVSPFGMTSLLAMIFLGARGPTSNQMNDVLKLDDITTFNPHLIFQNVTDSVASRRNQGIANAVFVRELFADKLKVNKLMTFYKEQAQKFYDGIVAEVNFSFVSNAVKRRTNLLIRKQTGGRIREFVKDNNLVPLRSPLAAVSANVFQTDCSSGNATSEGRDGELYFAVAPTVKLRKLVPVPATLWKAGVLAGYETSLDATAIALGGLDKMVSVIFVIPGSQGGLATGDNLEKLEGRIVNGALHDGAWNKLLKVIIPRPGLELQMNLFSTCGDENFLAGKHHEEVYPASSQRNARSEEITEENSTIGQEKTDTYYESEAERIARFTRQVDNEKPRLKLDRPFLYFVRHNPTGLILYMGRFNPRLIS</sequence>
<dbReference type="AlphaFoldDB" id="A0A8J2H5G5"/>
<dbReference type="InterPro" id="IPR023795">
    <property type="entry name" value="Serpin_CS"/>
</dbReference>
<evidence type="ECO:0000256" key="3">
    <source>
        <dbReference type="RuleBase" id="RU000411"/>
    </source>
</evidence>
<dbReference type="Proteomes" id="UP000786811">
    <property type="component" value="Unassembled WGS sequence"/>
</dbReference>
<dbReference type="GO" id="GO:0004867">
    <property type="term" value="F:serine-type endopeptidase inhibitor activity"/>
    <property type="evidence" value="ECO:0007669"/>
    <property type="project" value="UniProtKB-KW"/>
</dbReference>
<dbReference type="Gene3D" id="2.30.39.10">
    <property type="entry name" value="Alpha-1-antitrypsin, domain 1"/>
    <property type="match status" value="2"/>
</dbReference>
<feature type="region of interest" description="Disordered" evidence="4">
    <location>
        <begin position="666"/>
        <end position="780"/>
    </location>
</feature>
<dbReference type="SMART" id="SM00093">
    <property type="entry name" value="SERPIN"/>
    <property type="match status" value="1"/>
</dbReference>
<feature type="chain" id="PRO_5035321544" evidence="5">
    <location>
        <begin position="21"/>
        <end position="1182"/>
    </location>
</feature>
<keyword evidence="1" id="KW-0646">Protease inhibitor</keyword>
<dbReference type="Gene3D" id="3.30.497.10">
    <property type="entry name" value="Antithrombin, subunit I, domain 2"/>
    <property type="match status" value="1"/>
</dbReference>
<feature type="region of interest" description="Disordered" evidence="4">
    <location>
        <begin position="37"/>
        <end position="56"/>
    </location>
</feature>
<dbReference type="OrthoDB" id="1063785at2759"/>
<dbReference type="PANTHER" id="PTHR11461:SF372">
    <property type="entry name" value="ACCESSORY GLAND PROTEIN ACP76A-RELATED"/>
    <property type="match status" value="1"/>
</dbReference>
<evidence type="ECO:0000256" key="4">
    <source>
        <dbReference type="SAM" id="MobiDB-lite"/>
    </source>
</evidence>
<evidence type="ECO:0000313" key="8">
    <source>
        <dbReference type="Proteomes" id="UP000786811"/>
    </source>
</evidence>
<keyword evidence="5" id="KW-0732">Signal</keyword>
<keyword evidence="2" id="KW-0722">Serine protease inhibitor</keyword>
<dbReference type="InterPro" id="IPR042185">
    <property type="entry name" value="Serpin_sf_2"/>
</dbReference>
<reference evidence="7" key="1">
    <citation type="submission" date="2021-04" db="EMBL/GenBank/DDBJ databases">
        <authorList>
            <person name="Chebbi M.A.C M."/>
        </authorList>
    </citation>
    <scope>NUCLEOTIDE SEQUENCE</scope>
</reference>
<evidence type="ECO:0000256" key="2">
    <source>
        <dbReference type="ARBA" id="ARBA00022900"/>
    </source>
</evidence>
<comment type="similarity">
    <text evidence="3">Belongs to the serpin family.</text>
</comment>
<dbReference type="SUPFAM" id="SSF56574">
    <property type="entry name" value="Serpins"/>
    <property type="match status" value="1"/>
</dbReference>
<keyword evidence="8" id="KW-1185">Reference proteome</keyword>
<dbReference type="InterPro" id="IPR042178">
    <property type="entry name" value="Serpin_sf_1"/>
</dbReference>
<dbReference type="Pfam" id="PF00079">
    <property type="entry name" value="Serpin"/>
    <property type="match status" value="1"/>
</dbReference>
<gene>
    <name evidence="7" type="ORF">HICCMSTLAB_LOCUS1931</name>
</gene>
<evidence type="ECO:0000259" key="6">
    <source>
        <dbReference type="SMART" id="SM00093"/>
    </source>
</evidence>
<name>A0A8J2H5G5_COTCN</name>
<feature type="region of interest" description="Disordered" evidence="4">
    <location>
        <begin position="313"/>
        <end position="354"/>
    </location>
</feature>
<dbReference type="InterPro" id="IPR023796">
    <property type="entry name" value="Serpin_dom"/>
</dbReference>
<evidence type="ECO:0000313" key="7">
    <source>
        <dbReference type="EMBL" id="CAG5075926.1"/>
    </source>
</evidence>
<feature type="compositionally biased region" description="Basic and acidic residues" evidence="4">
    <location>
        <begin position="684"/>
        <end position="703"/>
    </location>
</feature>
<dbReference type="InterPro" id="IPR036186">
    <property type="entry name" value="Serpin_sf"/>
</dbReference>
<dbReference type="PROSITE" id="PS00284">
    <property type="entry name" value="SERPIN"/>
    <property type="match status" value="1"/>
</dbReference>
<dbReference type="InterPro" id="IPR000215">
    <property type="entry name" value="Serpin_fam"/>
</dbReference>
<dbReference type="EMBL" id="CAJNRD030001116">
    <property type="protein sequence ID" value="CAG5075926.1"/>
    <property type="molecule type" value="Genomic_DNA"/>
</dbReference>
<evidence type="ECO:0000256" key="1">
    <source>
        <dbReference type="ARBA" id="ARBA00022690"/>
    </source>
</evidence>
<feature type="compositionally biased region" description="Pro residues" evidence="4">
    <location>
        <begin position="751"/>
        <end position="765"/>
    </location>
</feature>
<accession>A0A8J2H5G5</accession>
<comment type="caution">
    <text evidence="7">The sequence shown here is derived from an EMBL/GenBank/DDBJ whole genome shotgun (WGS) entry which is preliminary data.</text>
</comment>
<organism evidence="7 8">
    <name type="scientific">Cotesia congregata</name>
    <name type="common">Parasitoid wasp</name>
    <name type="synonym">Apanteles congregatus</name>
    <dbReference type="NCBI Taxonomy" id="51543"/>
    <lineage>
        <taxon>Eukaryota</taxon>
        <taxon>Metazoa</taxon>
        <taxon>Ecdysozoa</taxon>
        <taxon>Arthropoda</taxon>
        <taxon>Hexapoda</taxon>
        <taxon>Insecta</taxon>
        <taxon>Pterygota</taxon>
        <taxon>Neoptera</taxon>
        <taxon>Endopterygota</taxon>
        <taxon>Hymenoptera</taxon>
        <taxon>Apocrita</taxon>
        <taxon>Ichneumonoidea</taxon>
        <taxon>Braconidae</taxon>
        <taxon>Microgastrinae</taxon>
        <taxon>Cotesia</taxon>
    </lineage>
</organism>
<feature type="compositionally biased region" description="Polar residues" evidence="4">
    <location>
        <begin position="326"/>
        <end position="354"/>
    </location>
</feature>
<feature type="region of interest" description="Disordered" evidence="4">
    <location>
        <begin position="1103"/>
        <end position="1129"/>
    </location>
</feature>
<evidence type="ECO:0000256" key="5">
    <source>
        <dbReference type="SAM" id="SignalP"/>
    </source>
</evidence>
<proteinExistence type="inferred from homology"/>
<feature type="signal peptide" evidence="5">
    <location>
        <begin position="1"/>
        <end position="20"/>
    </location>
</feature>
<feature type="region of interest" description="Disordered" evidence="4">
    <location>
        <begin position="489"/>
        <end position="513"/>
    </location>
</feature>